<dbReference type="Pfam" id="PF01627">
    <property type="entry name" value="Hpt"/>
    <property type="match status" value="1"/>
</dbReference>
<proteinExistence type="predicted"/>
<dbReference type="RefSeq" id="WP_311662594.1">
    <property type="nucleotide sequence ID" value="NZ_JAVRHT010000010.1"/>
</dbReference>
<dbReference type="Gene3D" id="1.10.10.10">
    <property type="entry name" value="Winged helix-like DNA-binding domain superfamily/Winged helix DNA-binding domain"/>
    <property type="match status" value="1"/>
</dbReference>
<dbReference type="InterPro" id="IPR036061">
    <property type="entry name" value="CheW-like_dom_sf"/>
</dbReference>
<feature type="domain" description="CheW-like" evidence="9">
    <location>
        <begin position="556"/>
        <end position="707"/>
    </location>
</feature>
<evidence type="ECO:0000256" key="3">
    <source>
        <dbReference type="ARBA" id="ARBA00022553"/>
    </source>
</evidence>
<dbReference type="CDD" id="cd00088">
    <property type="entry name" value="HPT"/>
    <property type="match status" value="1"/>
</dbReference>
<dbReference type="Gene3D" id="2.30.30.40">
    <property type="entry name" value="SH3 Domains"/>
    <property type="match status" value="1"/>
</dbReference>
<feature type="domain" description="HPt" evidence="10">
    <location>
        <begin position="1"/>
        <end position="101"/>
    </location>
</feature>
<dbReference type="PRINTS" id="PR00344">
    <property type="entry name" value="BCTRLSENSOR"/>
</dbReference>
<comment type="catalytic activity">
    <reaction evidence="1">
        <text>ATP + protein L-histidine = ADP + protein N-phospho-L-histidine.</text>
        <dbReference type="EC" id="2.7.13.3"/>
    </reaction>
</comment>
<dbReference type="InterPro" id="IPR036388">
    <property type="entry name" value="WH-like_DNA-bd_sf"/>
</dbReference>
<dbReference type="InterPro" id="IPR037006">
    <property type="entry name" value="CheA-like_homodim_sf"/>
</dbReference>
<dbReference type="InterPro" id="IPR036641">
    <property type="entry name" value="HPT_dom_sf"/>
</dbReference>
<dbReference type="SUPFAM" id="SSF47384">
    <property type="entry name" value="Homodimeric domain of signal transducing histidine kinase"/>
    <property type="match status" value="1"/>
</dbReference>
<dbReference type="Gene3D" id="1.20.120.160">
    <property type="entry name" value="HPT domain"/>
    <property type="match status" value="1"/>
</dbReference>
<evidence type="ECO:0000256" key="4">
    <source>
        <dbReference type="ARBA" id="ARBA00022679"/>
    </source>
</evidence>
<evidence type="ECO:0000259" key="9">
    <source>
        <dbReference type="PROSITE" id="PS50851"/>
    </source>
</evidence>
<dbReference type="Pfam" id="PF02895">
    <property type="entry name" value="H-kinase_dim"/>
    <property type="match status" value="1"/>
</dbReference>
<keyword evidence="3 6" id="KW-0597">Phosphoprotein</keyword>
<evidence type="ECO:0000256" key="6">
    <source>
        <dbReference type="PROSITE-ProRule" id="PRU00110"/>
    </source>
</evidence>
<dbReference type="EC" id="2.7.13.3" evidence="2"/>
<dbReference type="PROSITE" id="PS50894">
    <property type="entry name" value="HPT"/>
    <property type="match status" value="1"/>
</dbReference>
<feature type="compositionally biased region" description="Low complexity" evidence="7">
    <location>
        <begin position="137"/>
        <end position="161"/>
    </location>
</feature>
<evidence type="ECO:0000259" key="8">
    <source>
        <dbReference type="PROSITE" id="PS50109"/>
    </source>
</evidence>
<dbReference type="InterPro" id="IPR004358">
    <property type="entry name" value="Sig_transdc_His_kin-like_C"/>
</dbReference>
<dbReference type="InterPro" id="IPR036890">
    <property type="entry name" value="HATPase_C_sf"/>
</dbReference>
<dbReference type="SMART" id="SM01231">
    <property type="entry name" value="H-kinase_dim"/>
    <property type="match status" value="1"/>
</dbReference>
<dbReference type="InterPro" id="IPR003594">
    <property type="entry name" value="HATPase_dom"/>
</dbReference>
<dbReference type="InterPro" id="IPR005467">
    <property type="entry name" value="His_kinase_dom"/>
</dbReference>
<organism evidence="11 12">
    <name type="scientific">Rubrivirga litoralis</name>
    <dbReference type="NCBI Taxonomy" id="3075598"/>
    <lineage>
        <taxon>Bacteria</taxon>
        <taxon>Pseudomonadati</taxon>
        <taxon>Rhodothermota</taxon>
        <taxon>Rhodothermia</taxon>
        <taxon>Rhodothermales</taxon>
        <taxon>Rubricoccaceae</taxon>
        <taxon>Rubrivirga</taxon>
    </lineage>
</organism>
<sequence>MEELVQEYLVECSEILDALDNDLLALERGESDAELLSRIFRGVHTVKGTSGFLGYNKLVDITHVGESLLDLLRTGAVEPSAALAAALLSLLDAMRRILAHVEADGTEGDDDFSALVATLQALQSGDAPPEPAEEPADTAPPAEEPGAAPPAADAAPDAPSAAAPPRPAAPPAGTGSPGPDETFAVLRWLHADAGGPIPIDQLAEERGVTEGTVRNHLTALNKAGLLVMHGDGTYEPAGAAPAPPAPPADEPGGVAEADESAEATPPAEAPSGAAPAPAPPAVPTPPAAPAPPAASSEAPARVSAADSTIRVDVDLLDGLMNLVGELVLTRNQILQYANARDEAELLVPSQHLNLLTTELQEGVMKTRMQPIGNVWNKFPRIVRDLAVECEKEIQIEMEGADTELDKTIIEAIKDPLTHLVRNACDHGVERPAEREAAGKPAEGLLLLRAYHEGGQVNMEIVDDGGGIDPDKMKAKAVERGLISASAAEAMSAREALHLVFLPGFSTAQTVSNISGRGVGMDVVKTNIEKIGGTVDVHSRLGRGTTFRIKIPLTLAIIPALLVKAGGSRFAIPQVNLLELVRLEGGAVGAGIETIHDAPVYRLRGKLLPLVSLAEQLGLGPGLLAPAPPGDGEPGGDEPTPLNIVVLQADEQTFGLVVDEVVDSEEIVVKPLSTQLKALATYAGATIMGDGRVALILDVLGLAERARVLSEEAKGRVAAEADRARADDRESLLLARAGRHDRLALPLAAVSRLEEIAADRVERAGDEELVQYRGALMPLVRLLGADAASDPLQVVVCERGGAPVGLVVDAVVDIVEDAVEVQRRAAGAAGLAGVAVVQGRVTELVDVDHFVGKAAGAAVPSGDGAATAPPAPAFDLASL</sequence>
<dbReference type="InterPro" id="IPR004105">
    <property type="entry name" value="CheA-like_dim"/>
</dbReference>
<dbReference type="SUPFAM" id="SSF47226">
    <property type="entry name" value="Histidine-containing phosphotransfer domain, HPT domain"/>
    <property type="match status" value="1"/>
</dbReference>
<dbReference type="InterPro" id="IPR051315">
    <property type="entry name" value="Bact_Chemotaxis_CheA"/>
</dbReference>
<dbReference type="InterPro" id="IPR036390">
    <property type="entry name" value="WH_DNA-bd_sf"/>
</dbReference>
<feature type="region of interest" description="Disordered" evidence="7">
    <location>
        <begin position="124"/>
        <end position="181"/>
    </location>
</feature>
<feature type="modified residue" description="Phosphohistidine" evidence="6">
    <location>
        <position position="44"/>
    </location>
</feature>
<feature type="compositionally biased region" description="Low complexity" evidence="7">
    <location>
        <begin position="262"/>
        <end position="275"/>
    </location>
</feature>
<evidence type="ECO:0000256" key="5">
    <source>
        <dbReference type="ARBA" id="ARBA00022777"/>
    </source>
</evidence>
<dbReference type="Proteomes" id="UP001267426">
    <property type="component" value="Unassembled WGS sequence"/>
</dbReference>
<feature type="domain" description="Histidine kinase" evidence="8">
    <location>
        <begin position="304"/>
        <end position="554"/>
    </location>
</feature>
<keyword evidence="5" id="KW-0418">Kinase</keyword>
<dbReference type="Gene3D" id="2.40.50.180">
    <property type="entry name" value="CheA-289, Domain 4"/>
    <property type="match status" value="1"/>
</dbReference>
<dbReference type="SUPFAM" id="SSF50341">
    <property type="entry name" value="CheW-like"/>
    <property type="match status" value="2"/>
</dbReference>
<evidence type="ECO:0000256" key="7">
    <source>
        <dbReference type="SAM" id="MobiDB-lite"/>
    </source>
</evidence>
<dbReference type="Gene3D" id="3.30.565.10">
    <property type="entry name" value="Histidine kinase-like ATPase, C-terminal domain"/>
    <property type="match status" value="1"/>
</dbReference>
<dbReference type="CDD" id="cd16916">
    <property type="entry name" value="HATPase_CheA-like"/>
    <property type="match status" value="1"/>
</dbReference>
<dbReference type="SUPFAM" id="SSF46785">
    <property type="entry name" value="Winged helix' DNA-binding domain"/>
    <property type="match status" value="1"/>
</dbReference>
<feature type="compositionally biased region" description="Low complexity" evidence="7">
    <location>
        <begin position="293"/>
        <end position="304"/>
    </location>
</feature>
<feature type="region of interest" description="Disordered" evidence="7">
    <location>
        <begin position="234"/>
        <end position="304"/>
    </location>
</feature>
<dbReference type="PANTHER" id="PTHR43395:SF1">
    <property type="entry name" value="CHEMOTAXIS PROTEIN CHEA"/>
    <property type="match status" value="1"/>
</dbReference>
<feature type="compositionally biased region" description="Low complexity" evidence="7">
    <location>
        <begin position="171"/>
        <end position="180"/>
    </location>
</feature>
<dbReference type="SMART" id="SM00260">
    <property type="entry name" value="CheW"/>
    <property type="match status" value="2"/>
</dbReference>
<evidence type="ECO:0000313" key="12">
    <source>
        <dbReference type="Proteomes" id="UP001267426"/>
    </source>
</evidence>
<dbReference type="SMART" id="SM00387">
    <property type="entry name" value="HATPase_c"/>
    <property type="match status" value="1"/>
</dbReference>
<reference evidence="11 12" key="1">
    <citation type="submission" date="2023-09" db="EMBL/GenBank/DDBJ databases">
        <authorList>
            <person name="Rey-Velasco X."/>
        </authorList>
    </citation>
    <scope>NUCLEOTIDE SEQUENCE [LARGE SCALE GENOMIC DNA]</scope>
    <source>
        <strain evidence="11 12">F394</strain>
    </source>
</reference>
<dbReference type="InterPro" id="IPR036097">
    <property type="entry name" value="HisK_dim/P_sf"/>
</dbReference>
<dbReference type="Pfam" id="PF01584">
    <property type="entry name" value="CheW"/>
    <property type="match status" value="2"/>
</dbReference>
<accession>A0ABU3BPX4</accession>
<gene>
    <name evidence="11" type="ORF">RM540_05760</name>
</gene>
<dbReference type="SUPFAM" id="SSF55874">
    <property type="entry name" value="ATPase domain of HSP90 chaperone/DNA topoisomerase II/histidine kinase"/>
    <property type="match status" value="1"/>
</dbReference>
<evidence type="ECO:0000256" key="1">
    <source>
        <dbReference type="ARBA" id="ARBA00000085"/>
    </source>
</evidence>
<evidence type="ECO:0000259" key="10">
    <source>
        <dbReference type="PROSITE" id="PS50894"/>
    </source>
</evidence>
<dbReference type="PROSITE" id="PS50851">
    <property type="entry name" value="CHEW"/>
    <property type="match status" value="1"/>
</dbReference>
<evidence type="ECO:0000313" key="11">
    <source>
        <dbReference type="EMBL" id="MDT0631251.1"/>
    </source>
</evidence>
<dbReference type="InterPro" id="IPR002545">
    <property type="entry name" value="CheW-lke_dom"/>
</dbReference>
<dbReference type="PANTHER" id="PTHR43395">
    <property type="entry name" value="SENSOR HISTIDINE KINASE CHEA"/>
    <property type="match status" value="1"/>
</dbReference>
<evidence type="ECO:0000256" key="2">
    <source>
        <dbReference type="ARBA" id="ARBA00012438"/>
    </source>
</evidence>
<keyword evidence="4" id="KW-0808">Transferase</keyword>
<comment type="caution">
    <text evidence="11">The sequence shown here is derived from an EMBL/GenBank/DDBJ whole genome shotgun (WGS) entry which is preliminary data.</text>
</comment>
<keyword evidence="12" id="KW-1185">Reference proteome</keyword>
<dbReference type="InterPro" id="IPR008207">
    <property type="entry name" value="Sig_transdc_His_kin_Hpt_dom"/>
</dbReference>
<name>A0ABU3BPX4_9BACT</name>
<dbReference type="EMBL" id="JAVRHT010000010">
    <property type="protein sequence ID" value="MDT0631251.1"/>
    <property type="molecule type" value="Genomic_DNA"/>
</dbReference>
<feature type="compositionally biased region" description="Pro residues" evidence="7">
    <location>
        <begin position="276"/>
        <end position="292"/>
    </location>
</feature>
<dbReference type="PROSITE" id="PS50109">
    <property type="entry name" value="HIS_KIN"/>
    <property type="match status" value="1"/>
</dbReference>
<dbReference type="Gene3D" id="1.10.287.560">
    <property type="entry name" value="Histidine kinase CheA-like, homodimeric domain"/>
    <property type="match status" value="1"/>
</dbReference>
<protein>
    <recommendedName>
        <fullName evidence="2">histidine kinase</fullName>
        <ecNumber evidence="2">2.7.13.3</ecNumber>
    </recommendedName>
</protein>
<dbReference type="SMART" id="SM00073">
    <property type="entry name" value="HPT"/>
    <property type="match status" value="1"/>
</dbReference>
<dbReference type="Pfam" id="PF02518">
    <property type="entry name" value="HATPase_c"/>
    <property type="match status" value="1"/>
</dbReference>